<keyword evidence="3" id="KW-1185">Reference proteome</keyword>
<keyword evidence="2" id="KW-0540">Nuclease</keyword>
<gene>
    <name evidence="2" type="ORF">GGR27_002234</name>
</gene>
<keyword evidence="2" id="KW-0378">Hydrolase</keyword>
<name>A0ABX0XBV0_9BACT</name>
<dbReference type="InterPro" id="IPR008538">
    <property type="entry name" value="Uma2"/>
</dbReference>
<accession>A0ABX0XBV0</accession>
<dbReference type="InterPro" id="IPR012296">
    <property type="entry name" value="Nuclease_put_TT1808"/>
</dbReference>
<organism evidence="2 3">
    <name type="scientific">Neolewinella antarctica</name>
    <dbReference type="NCBI Taxonomy" id="442734"/>
    <lineage>
        <taxon>Bacteria</taxon>
        <taxon>Pseudomonadati</taxon>
        <taxon>Bacteroidota</taxon>
        <taxon>Saprospiria</taxon>
        <taxon>Saprospirales</taxon>
        <taxon>Lewinellaceae</taxon>
        <taxon>Neolewinella</taxon>
    </lineage>
</organism>
<evidence type="ECO:0000313" key="3">
    <source>
        <dbReference type="Proteomes" id="UP000770785"/>
    </source>
</evidence>
<dbReference type="RefSeq" id="WP_168037489.1">
    <property type="nucleotide sequence ID" value="NZ_JAATJH010000003.1"/>
</dbReference>
<dbReference type="PANTHER" id="PTHR36558:SF1">
    <property type="entry name" value="RESTRICTION ENDONUCLEASE DOMAIN-CONTAINING PROTEIN-RELATED"/>
    <property type="match status" value="1"/>
</dbReference>
<evidence type="ECO:0000313" key="2">
    <source>
        <dbReference type="EMBL" id="NJC26724.1"/>
    </source>
</evidence>
<protein>
    <submittedName>
        <fullName evidence="2">Uma2 family endonuclease</fullName>
    </submittedName>
</protein>
<keyword evidence="2" id="KW-0255">Endonuclease</keyword>
<dbReference type="Gene3D" id="3.90.1570.10">
    <property type="entry name" value="tt1808, chain A"/>
    <property type="match status" value="1"/>
</dbReference>
<dbReference type="EMBL" id="JAATJH010000003">
    <property type="protein sequence ID" value="NJC26724.1"/>
    <property type="molecule type" value="Genomic_DNA"/>
</dbReference>
<evidence type="ECO:0000259" key="1">
    <source>
        <dbReference type="Pfam" id="PF05685"/>
    </source>
</evidence>
<dbReference type="CDD" id="cd06260">
    <property type="entry name" value="DUF820-like"/>
    <property type="match status" value="1"/>
</dbReference>
<proteinExistence type="predicted"/>
<dbReference type="PANTHER" id="PTHR36558">
    <property type="entry name" value="GLR1098 PROTEIN"/>
    <property type="match status" value="1"/>
</dbReference>
<dbReference type="InterPro" id="IPR011335">
    <property type="entry name" value="Restrct_endonuc-II-like"/>
</dbReference>
<feature type="domain" description="Putative restriction endonuclease" evidence="1">
    <location>
        <begin position="12"/>
        <end position="171"/>
    </location>
</feature>
<dbReference type="Pfam" id="PF05685">
    <property type="entry name" value="Uma2"/>
    <property type="match status" value="1"/>
</dbReference>
<comment type="caution">
    <text evidence="2">The sequence shown here is derived from an EMBL/GenBank/DDBJ whole genome shotgun (WGS) entry which is preliminary data.</text>
</comment>
<dbReference type="SUPFAM" id="SSF52980">
    <property type="entry name" value="Restriction endonuclease-like"/>
    <property type="match status" value="1"/>
</dbReference>
<dbReference type="GO" id="GO:0004519">
    <property type="term" value="F:endonuclease activity"/>
    <property type="evidence" value="ECO:0007669"/>
    <property type="project" value="UniProtKB-KW"/>
</dbReference>
<reference evidence="2 3" key="1">
    <citation type="submission" date="2020-03" db="EMBL/GenBank/DDBJ databases">
        <title>Genomic Encyclopedia of Type Strains, Phase IV (KMG-IV): sequencing the most valuable type-strain genomes for metagenomic binning, comparative biology and taxonomic classification.</title>
        <authorList>
            <person name="Goeker M."/>
        </authorList>
    </citation>
    <scope>NUCLEOTIDE SEQUENCE [LARGE SCALE GENOMIC DNA]</scope>
    <source>
        <strain evidence="2 3">DSM 105096</strain>
    </source>
</reference>
<dbReference type="Proteomes" id="UP000770785">
    <property type="component" value="Unassembled WGS sequence"/>
</dbReference>
<sequence>MGQPQRSHVELDDYLAIEKQDDVRYEYYDGVLYAMAGGTINHTLICGNAYSALRGAAKRGGTCVPFTSEMKVEVKLDGQYVYPDAGLACPKIVESERLTGAVVNPCVIVEVTSEDSGDYDRGGKMTHYFSVPSVQEYVLISQEKFEVFVFRRRNDLMRIDNYVDPNAVIPIECTHETIRLSELYENVEFIKAAKK</sequence>